<dbReference type="InterPro" id="IPR006664">
    <property type="entry name" value="OMP_bac"/>
</dbReference>
<keyword evidence="3" id="KW-0998">Cell outer membrane</keyword>
<dbReference type="AlphaFoldDB" id="A0A644VUV6"/>
<comment type="caution">
    <text evidence="5">The sequence shown here is derived from an EMBL/GenBank/DDBJ whole genome shotgun (WGS) entry which is preliminary data.</text>
</comment>
<dbReference type="Pfam" id="PF07676">
    <property type="entry name" value="PD40"/>
    <property type="match status" value="3"/>
</dbReference>
<dbReference type="PANTHER" id="PTHR30329:SF21">
    <property type="entry name" value="LIPOPROTEIN YIAD-RELATED"/>
    <property type="match status" value="1"/>
</dbReference>
<dbReference type="InterPro" id="IPR011659">
    <property type="entry name" value="WD40"/>
</dbReference>
<evidence type="ECO:0000256" key="1">
    <source>
        <dbReference type="ARBA" id="ARBA00004442"/>
    </source>
</evidence>
<dbReference type="EMBL" id="VSSQ01000416">
    <property type="protein sequence ID" value="MPL94143.1"/>
    <property type="molecule type" value="Genomic_DNA"/>
</dbReference>
<accession>A0A644VUV6</accession>
<keyword evidence="2" id="KW-0472">Membrane</keyword>
<dbReference type="CDD" id="cd07185">
    <property type="entry name" value="OmpA_C-like"/>
    <property type="match status" value="1"/>
</dbReference>
<dbReference type="PROSITE" id="PS51123">
    <property type="entry name" value="OMPA_2"/>
    <property type="match status" value="1"/>
</dbReference>
<dbReference type="Pfam" id="PF00691">
    <property type="entry name" value="OmpA"/>
    <property type="match status" value="1"/>
</dbReference>
<dbReference type="InterPro" id="IPR006665">
    <property type="entry name" value="OmpA-like"/>
</dbReference>
<dbReference type="Gene3D" id="1.25.40.10">
    <property type="entry name" value="Tetratricopeptide repeat domain"/>
    <property type="match status" value="1"/>
</dbReference>
<gene>
    <name evidence="5" type="ORF">SDC9_40291</name>
</gene>
<dbReference type="GO" id="GO:0009279">
    <property type="term" value="C:cell outer membrane"/>
    <property type="evidence" value="ECO:0007669"/>
    <property type="project" value="UniProtKB-SubCell"/>
</dbReference>
<evidence type="ECO:0000256" key="2">
    <source>
        <dbReference type="ARBA" id="ARBA00023136"/>
    </source>
</evidence>
<evidence type="ECO:0000313" key="5">
    <source>
        <dbReference type="EMBL" id="MPL94143.1"/>
    </source>
</evidence>
<dbReference type="PANTHER" id="PTHR30329">
    <property type="entry name" value="STATOR ELEMENT OF FLAGELLAR MOTOR COMPLEX"/>
    <property type="match status" value="1"/>
</dbReference>
<dbReference type="SUPFAM" id="SSF48452">
    <property type="entry name" value="TPR-like"/>
    <property type="match status" value="1"/>
</dbReference>
<dbReference type="InterPro" id="IPR008969">
    <property type="entry name" value="CarboxyPept-like_regulatory"/>
</dbReference>
<dbReference type="Gene3D" id="2.120.10.30">
    <property type="entry name" value="TolB, C-terminal domain"/>
    <property type="match status" value="1"/>
</dbReference>
<dbReference type="InterPro" id="IPR050330">
    <property type="entry name" value="Bact_OuterMem_StrucFunc"/>
</dbReference>
<name>A0A644VUV6_9ZZZZ</name>
<organism evidence="5">
    <name type="scientific">bioreactor metagenome</name>
    <dbReference type="NCBI Taxonomy" id="1076179"/>
    <lineage>
        <taxon>unclassified sequences</taxon>
        <taxon>metagenomes</taxon>
        <taxon>ecological metagenomes</taxon>
    </lineage>
</organism>
<dbReference type="SUPFAM" id="SSF82171">
    <property type="entry name" value="DPP6 N-terminal domain-like"/>
    <property type="match status" value="1"/>
</dbReference>
<proteinExistence type="predicted"/>
<sequence length="658" mass="73616">MRFKYVYWVILISQLVLISCGTKSRLTTADKKFEAGEYASAAELYSRVYSKISYKEADLRARVAFNQAECLRRLNYTRAEMMYSRAVRSKYQDSIVYLRLAQAQHRNAKYGEAIKNYKIYLQHDSAGVLALNGLNGAQMVAQWKAEPSGYVVRRDNNFYTRNRHTYSPAFQGSDADQLYFTSNRMQVKKGVANNFVTNLPNSNIYFVKKDAAGKWSKPETVFSEELTAAAELGSCAFSPDGRTMYFTKASQKDDTNANAEIYSSSRAGGEWTAPQVVTFFKDSTITVAHPAIAPDGVTIYFVSDAPNGQGGKDIWKGTLSGSECKFIENLGPQINTPGDEMFPYVRPDGSLYFASDGQPGLGGLDIFKATKINEGEWLVVNMGVPVNSNFDDFGITFEGNKEKGFLSSNRGQIRGYDAIWSFELPETEVVVQGKVLDDKLNPIPDAMVRLISNTGQNTRVMTKKDGTYRIKIDKDVDCVMLGTARGFLNKKATVSSRGVKASKIFTVDLVLPAAFRPVQLPNIFFEFAKWDLTPSSEGGLQELLAMLNDNPNIIIEISAHTDYFGNNEFNLNLSQKRAQSVVDYLIRAGIAPERLISVGHGEEKPYVVDESLHAEHSFLPLEQALTEEFILTLKPEEQEIANQINRRTEFKVVRMSLR</sequence>
<dbReference type="SUPFAM" id="SSF49464">
    <property type="entry name" value="Carboxypeptidase regulatory domain-like"/>
    <property type="match status" value="1"/>
</dbReference>
<dbReference type="InterPro" id="IPR011042">
    <property type="entry name" value="6-blade_b-propeller_TolB-like"/>
</dbReference>
<dbReference type="SUPFAM" id="SSF103088">
    <property type="entry name" value="OmpA-like"/>
    <property type="match status" value="1"/>
</dbReference>
<reference evidence="5" key="1">
    <citation type="submission" date="2019-08" db="EMBL/GenBank/DDBJ databases">
        <authorList>
            <person name="Kucharzyk K."/>
            <person name="Murdoch R.W."/>
            <person name="Higgins S."/>
            <person name="Loffler F."/>
        </authorList>
    </citation>
    <scope>NUCLEOTIDE SEQUENCE</scope>
</reference>
<evidence type="ECO:0000256" key="3">
    <source>
        <dbReference type="ARBA" id="ARBA00023237"/>
    </source>
</evidence>
<dbReference type="InterPro" id="IPR036737">
    <property type="entry name" value="OmpA-like_sf"/>
</dbReference>
<dbReference type="PRINTS" id="PR01021">
    <property type="entry name" value="OMPADOMAIN"/>
</dbReference>
<comment type="subcellular location">
    <subcellularLocation>
        <location evidence="1">Cell outer membrane</location>
    </subcellularLocation>
</comment>
<protein>
    <recommendedName>
        <fullName evidence="4">OmpA-like domain-containing protein</fullName>
    </recommendedName>
</protein>
<dbReference type="PROSITE" id="PS51257">
    <property type="entry name" value="PROKAR_LIPOPROTEIN"/>
    <property type="match status" value="1"/>
</dbReference>
<dbReference type="Gene3D" id="3.30.1330.60">
    <property type="entry name" value="OmpA-like domain"/>
    <property type="match status" value="1"/>
</dbReference>
<feature type="domain" description="OmpA-like" evidence="4">
    <location>
        <begin position="513"/>
        <end position="656"/>
    </location>
</feature>
<evidence type="ECO:0000259" key="4">
    <source>
        <dbReference type="PROSITE" id="PS51123"/>
    </source>
</evidence>
<dbReference type="InterPro" id="IPR011990">
    <property type="entry name" value="TPR-like_helical_dom_sf"/>
</dbReference>